<name>A0A8H6RGK9_9PEZI</name>
<gene>
    <name evidence="2" type="ORF">HII31_08285</name>
</gene>
<evidence type="ECO:0000256" key="1">
    <source>
        <dbReference type="SAM" id="MobiDB-lite"/>
    </source>
</evidence>
<comment type="caution">
    <text evidence="2">The sequence shown here is derived from an EMBL/GenBank/DDBJ whole genome shotgun (WGS) entry which is preliminary data.</text>
</comment>
<reference evidence="2" key="1">
    <citation type="submission" date="2020-04" db="EMBL/GenBank/DDBJ databases">
        <title>Draft genome resource of the tomato pathogen Pseudocercospora fuligena.</title>
        <authorList>
            <person name="Zaccaron A."/>
        </authorList>
    </citation>
    <scope>NUCLEOTIDE SEQUENCE</scope>
    <source>
        <strain evidence="2">PF001</strain>
    </source>
</reference>
<keyword evidence="3" id="KW-1185">Reference proteome</keyword>
<dbReference type="Proteomes" id="UP000660729">
    <property type="component" value="Unassembled WGS sequence"/>
</dbReference>
<feature type="compositionally biased region" description="Polar residues" evidence="1">
    <location>
        <begin position="365"/>
        <end position="383"/>
    </location>
</feature>
<sequence length="535" mass="60286">MQPITARESLPQPTVRKISRPPRLNPRKTIPQPQHALNPLSRTIDPAEQDSRYKMPPWNDRGELRYDENKEVERLEKMDKQLKRRLFELGLQDDGEENDPRLEAFVEQVADVPLSFLYHPKVMRAFNERTMSIPATEKSRQQQAVSFTNGLSVVAHLQNESNYLPFDRASASDANDDDSTGRARSSIKIGIDEDQIEVEEAENQEIAPGDLVLAPRLEYLRALNSLNFASPNVLPTGREPAFQGYYISLVRKYTKDGTIVQMQETRHGKGFDRIPESQHSDYCAVFPEGHQYTDQVAKGTNVLFTRGRPFKQGCVLSLRLTSLPPNVKLIKVKGGFTPESMIRLCDIMREKQEAEMSQCLGMSQITRTTTATSNTKMSKQNTPRLKAQGANLKRKMSFDAQDTEMPDAKSTKRPGTHSTNQANAGDDWVGPQNANRPSKPPQDRTALPSTFDFATYRSTQKDVASGTFKTEAKSHVPGGLRSVASSSSRQSHRMEMLQAPEKPPIPGAKQLPQWDKPEQKSKSKQKKAEFDFNKM</sequence>
<evidence type="ECO:0000313" key="2">
    <source>
        <dbReference type="EMBL" id="KAF7190367.1"/>
    </source>
</evidence>
<dbReference type="OrthoDB" id="10603236at2759"/>
<feature type="region of interest" description="Disordered" evidence="1">
    <location>
        <begin position="1"/>
        <end position="59"/>
    </location>
</feature>
<evidence type="ECO:0000313" key="3">
    <source>
        <dbReference type="Proteomes" id="UP000660729"/>
    </source>
</evidence>
<organism evidence="2 3">
    <name type="scientific">Pseudocercospora fuligena</name>
    <dbReference type="NCBI Taxonomy" id="685502"/>
    <lineage>
        <taxon>Eukaryota</taxon>
        <taxon>Fungi</taxon>
        <taxon>Dikarya</taxon>
        <taxon>Ascomycota</taxon>
        <taxon>Pezizomycotina</taxon>
        <taxon>Dothideomycetes</taxon>
        <taxon>Dothideomycetidae</taxon>
        <taxon>Mycosphaerellales</taxon>
        <taxon>Mycosphaerellaceae</taxon>
        <taxon>Pseudocercospora</taxon>
    </lineage>
</organism>
<protein>
    <submittedName>
        <fullName evidence="2">Uncharacterized protein</fullName>
    </submittedName>
</protein>
<dbReference type="AlphaFoldDB" id="A0A8H6RGK9"/>
<feature type="non-terminal residue" evidence="2">
    <location>
        <position position="535"/>
    </location>
</feature>
<feature type="region of interest" description="Disordered" evidence="1">
    <location>
        <begin position="365"/>
        <end position="535"/>
    </location>
</feature>
<proteinExistence type="predicted"/>
<accession>A0A8H6RGK9</accession>
<dbReference type="EMBL" id="JABCIY010000173">
    <property type="protein sequence ID" value="KAF7190367.1"/>
    <property type="molecule type" value="Genomic_DNA"/>
</dbReference>
<feature type="compositionally biased region" description="Basic and acidic residues" evidence="1">
    <location>
        <begin position="515"/>
        <end position="535"/>
    </location>
</feature>